<dbReference type="AlphaFoldDB" id="A0A6J4SQZ8"/>
<evidence type="ECO:0000313" key="1">
    <source>
        <dbReference type="EMBL" id="CAA9502930.1"/>
    </source>
</evidence>
<dbReference type="EMBL" id="CADCVM010000280">
    <property type="protein sequence ID" value="CAA9502930.1"/>
    <property type="molecule type" value="Genomic_DNA"/>
</dbReference>
<name>A0A6J4SQZ8_9ACTN</name>
<accession>A0A6J4SQZ8</accession>
<sequence>MESANPDPKYHKAPLAGPLPYGYLYAGMKIDPPGRAPFVRRSARRDEALHECKAVAGRLEALGEVVRATVYRSVLIPPIEGAPRFDAVALVETSSPEAVAGVRSSEAFGRLGADFFMAALNARRIGDTQRTASGTFLFNHFTAGDPEGAVEAWEDLTGWYTAKTGVDNSTLLRPIGEAPYAFVNYVRLPRGPVRFMLDQLLRPSFHTFVRASLRANGMVAMPLLCEPV</sequence>
<gene>
    <name evidence="1" type="ORF">AVDCRST_MAG05-2556</name>
</gene>
<protein>
    <submittedName>
        <fullName evidence="1">Uncharacterized protein</fullName>
    </submittedName>
</protein>
<organism evidence="1">
    <name type="scientific">uncultured Rubrobacteraceae bacterium</name>
    <dbReference type="NCBI Taxonomy" id="349277"/>
    <lineage>
        <taxon>Bacteria</taxon>
        <taxon>Bacillati</taxon>
        <taxon>Actinomycetota</taxon>
        <taxon>Rubrobacteria</taxon>
        <taxon>Rubrobacterales</taxon>
        <taxon>Rubrobacteraceae</taxon>
        <taxon>environmental samples</taxon>
    </lineage>
</organism>
<reference evidence="1" key="1">
    <citation type="submission" date="2020-02" db="EMBL/GenBank/DDBJ databases">
        <authorList>
            <person name="Meier V. D."/>
        </authorList>
    </citation>
    <scope>NUCLEOTIDE SEQUENCE</scope>
    <source>
        <strain evidence="1">AVDCRST_MAG05</strain>
    </source>
</reference>
<proteinExistence type="predicted"/>